<comment type="caution">
    <text evidence="2">The sequence shown here is derived from an EMBL/GenBank/DDBJ whole genome shotgun (WGS) entry which is preliminary data.</text>
</comment>
<reference evidence="3 5" key="2">
    <citation type="submission" date="2019-03" db="EMBL/GenBank/DDBJ databases">
        <authorList>
            <person name="He R.-H."/>
        </authorList>
    </citation>
    <scope>NUCLEOTIDE SEQUENCE [LARGE SCALE GENOMIC DNA]</scope>
    <source>
        <strain evidence="3 5">DSM 19624</strain>
    </source>
</reference>
<evidence type="ECO:0000313" key="3">
    <source>
        <dbReference type="EMBL" id="TFB31001.1"/>
    </source>
</evidence>
<dbReference type="Proteomes" id="UP000273898">
    <property type="component" value="Unassembled WGS sequence"/>
</dbReference>
<dbReference type="OrthoDB" id="1439845at2"/>
<protein>
    <submittedName>
        <fullName evidence="2">Uncharacterized protein</fullName>
    </submittedName>
</protein>
<accession>A0A497Y8Z4</accession>
<reference evidence="2 4" key="1">
    <citation type="submission" date="2018-10" db="EMBL/GenBank/DDBJ databases">
        <title>Genomic Encyclopedia of Archaeal and Bacterial Type Strains, Phase II (KMG-II): from individual species to whole genera.</title>
        <authorList>
            <person name="Goeker M."/>
        </authorList>
    </citation>
    <scope>NUCLEOTIDE SEQUENCE [LARGE SCALE GENOMIC DNA]</scope>
    <source>
        <strain evidence="2 4">DSM 19624</strain>
    </source>
</reference>
<dbReference type="EMBL" id="RCCK01000010">
    <property type="protein sequence ID" value="RLJ79675.1"/>
    <property type="molecule type" value="Genomic_DNA"/>
</dbReference>
<keyword evidence="1" id="KW-0732">Signal</keyword>
<gene>
    <name evidence="2" type="ORF">BCL90_0384</name>
    <name evidence="3" type="ORF">E3V97_10280</name>
</gene>
<keyword evidence="5" id="KW-1185">Reference proteome</keyword>
<dbReference type="RefSeq" id="WP_121282252.1">
    <property type="nucleotide sequence ID" value="NZ_RCCK01000010.1"/>
</dbReference>
<evidence type="ECO:0000313" key="2">
    <source>
        <dbReference type="EMBL" id="RLJ79675.1"/>
    </source>
</evidence>
<feature type="signal peptide" evidence="1">
    <location>
        <begin position="1"/>
        <end position="23"/>
    </location>
</feature>
<name>A0A497Y8Z4_9SPHI</name>
<dbReference type="AlphaFoldDB" id="A0A497Y8Z4"/>
<evidence type="ECO:0000256" key="1">
    <source>
        <dbReference type="SAM" id="SignalP"/>
    </source>
</evidence>
<organism evidence="2 4">
    <name type="scientific">Pedobacter alluvionis</name>
    <dbReference type="NCBI Taxonomy" id="475253"/>
    <lineage>
        <taxon>Bacteria</taxon>
        <taxon>Pseudomonadati</taxon>
        <taxon>Bacteroidota</taxon>
        <taxon>Sphingobacteriia</taxon>
        <taxon>Sphingobacteriales</taxon>
        <taxon>Sphingobacteriaceae</taxon>
        <taxon>Pedobacter</taxon>
    </lineage>
</organism>
<dbReference type="Proteomes" id="UP000297429">
    <property type="component" value="Unassembled WGS sequence"/>
</dbReference>
<evidence type="ECO:0000313" key="5">
    <source>
        <dbReference type="Proteomes" id="UP000297429"/>
    </source>
</evidence>
<feature type="chain" id="PRO_5044605810" evidence="1">
    <location>
        <begin position="24"/>
        <end position="197"/>
    </location>
</feature>
<proteinExistence type="predicted"/>
<dbReference type="EMBL" id="SOPX01000002">
    <property type="protein sequence ID" value="TFB31001.1"/>
    <property type="molecule type" value="Genomic_DNA"/>
</dbReference>
<sequence length="197" mass="22853">MNKFLIKYSFVLFLSSFSITVTAQATRRIVKDFDFDLKKDTISINSDMRTLECSLSTQHYKKIISKTIRHLNFGNMLVATKKGFEFWNDYGRSGFINVFEYNKTDKKMQLVGMKRTDYELSGTYPGKNGGKSSVDLLTNKYSAQFNVVRNNKIVKLPLITGMMVFPKTYLQTFSDDINFSYEEKCVAIYNSYQLKNK</sequence>
<evidence type="ECO:0000313" key="4">
    <source>
        <dbReference type="Proteomes" id="UP000273898"/>
    </source>
</evidence>